<evidence type="ECO:0000256" key="2">
    <source>
        <dbReference type="ARBA" id="ARBA00022450"/>
    </source>
</evidence>
<dbReference type="InterPro" id="IPR025110">
    <property type="entry name" value="AMP-bd_C"/>
</dbReference>
<dbReference type="InterPro" id="IPR029058">
    <property type="entry name" value="AB_hydrolase_fold"/>
</dbReference>
<evidence type="ECO:0000313" key="8">
    <source>
        <dbReference type="Proteomes" id="UP001160499"/>
    </source>
</evidence>
<dbReference type="InterPro" id="IPR009081">
    <property type="entry name" value="PP-bd_ACP"/>
</dbReference>
<comment type="caution">
    <text evidence="7">The sequence shown here is derived from an EMBL/GenBank/DDBJ whole genome shotgun (WGS) entry which is preliminary data.</text>
</comment>
<accession>A0ABT6M0P5</accession>
<feature type="transmembrane region" description="Helical" evidence="5">
    <location>
        <begin position="1636"/>
        <end position="1655"/>
    </location>
</feature>
<dbReference type="InterPro" id="IPR000873">
    <property type="entry name" value="AMP-dep_synth/lig_dom"/>
</dbReference>
<keyword evidence="3" id="KW-0597">Phosphoprotein</keyword>
<dbReference type="Gene3D" id="1.10.1200.10">
    <property type="entry name" value="ACP-like"/>
    <property type="match status" value="1"/>
</dbReference>
<dbReference type="InterPro" id="IPR023213">
    <property type="entry name" value="CAT-like_dom_sf"/>
</dbReference>
<protein>
    <submittedName>
        <fullName evidence="7">Amino acid adenylation domain-containing protein</fullName>
    </submittedName>
</protein>
<feature type="transmembrane region" description="Helical" evidence="5">
    <location>
        <begin position="1661"/>
        <end position="1684"/>
    </location>
</feature>
<evidence type="ECO:0000259" key="6">
    <source>
        <dbReference type="SMART" id="SM00823"/>
    </source>
</evidence>
<dbReference type="EMBL" id="JARXVH010000029">
    <property type="protein sequence ID" value="MDH6222142.1"/>
    <property type="molecule type" value="Genomic_DNA"/>
</dbReference>
<name>A0ABT6M0P5_9ACTN</name>
<dbReference type="Gene3D" id="3.30.559.10">
    <property type="entry name" value="Chloramphenicol acetyltransferase-like domain"/>
    <property type="match status" value="1"/>
</dbReference>
<evidence type="ECO:0000256" key="5">
    <source>
        <dbReference type="SAM" id="Phobius"/>
    </source>
</evidence>
<dbReference type="SUPFAM" id="SSF103473">
    <property type="entry name" value="MFS general substrate transporter"/>
    <property type="match status" value="1"/>
</dbReference>
<keyword evidence="8" id="KW-1185">Reference proteome</keyword>
<dbReference type="SUPFAM" id="SSF56801">
    <property type="entry name" value="Acetyl-CoA synthetase-like"/>
    <property type="match status" value="1"/>
</dbReference>
<gene>
    <name evidence="7" type="ORF">M2283_009489</name>
</gene>
<dbReference type="InterPro" id="IPR036259">
    <property type="entry name" value="MFS_trans_sf"/>
</dbReference>
<dbReference type="Gene3D" id="3.30.559.30">
    <property type="entry name" value="Nonribosomal peptide synthetase, condensation domain"/>
    <property type="match status" value="1"/>
</dbReference>
<dbReference type="InterPro" id="IPR001242">
    <property type="entry name" value="Condensation_dom"/>
</dbReference>
<feature type="transmembrane region" description="Helical" evidence="5">
    <location>
        <begin position="1574"/>
        <end position="1600"/>
    </location>
</feature>
<keyword evidence="5" id="KW-0812">Transmembrane</keyword>
<dbReference type="CDD" id="cd05930">
    <property type="entry name" value="A_NRPS"/>
    <property type="match status" value="1"/>
</dbReference>
<dbReference type="NCBIfam" id="TIGR01733">
    <property type="entry name" value="AA-adenyl-dom"/>
    <property type="match status" value="1"/>
</dbReference>
<dbReference type="Proteomes" id="UP001160499">
    <property type="component" value="Unassembled WGS sequence"/>
</dbReference>
<comment type="cofactor">
    <cofactor evidence="1">
        <name>pantetheine 4'-phosphate</name>
        <dbReference type="ChEBI" id="CHEBI:47942"/>
    </cofactor>
</comment>
<dbReference type="SMART" id="SM00823">
    <property type="entry name" value="PKS_PP"/>
    <property type="match status" value="1"/>
</dbReference>
<feature type="transmembrane region" description="Helical" evidence="5">
    <location>
        <begin position="1369"/>
        <end position="1392"/>
    </location>
</feature>
<feature type="transmembrane region" description="Helical" evidence="5">
    <location>
        <begin position="1494"/>
        <end position="1520"/>
    </location>
</feature>
<dbReference type="InterPro" id="IPR036736">
    <property type="entry name" value="ACP-like_sf"/>
</dbReference>
<dbReference type="PROSITE" id="PS00455">
    <property type="entry name" value="AMP_BINDING"/>
    <property type="match status" value="1"/>
</dbReference>
<feature type="transmembrane region" description="Helical" evidence="5">
    <location>
        <begin position="1696"/>
        <end position="1718"/>
    </location>
</feature>
<dbReference type="PANTHER" id="PTHR45527:SF1">
    <property type="entry name" value="FATTY ACID SYNTHASE"/>
    <property type="match status" value="1"/>
</dbReference>
<evidence type="ECO:0000256" key="1">
    <source>
        <dbReference type="ARBA" id="ARBA00001957"/>
    </source>
</evidence>
<evidence type="ECO:0000313" key="7">
    <source>
        <dbReference type="EMBL" id="MDH6222142.1"/>
    </source>
</evidence>
<sequence length="1871" mass="201296">MSVPTARPRDQNEERLRALLAARTTRVARPTTAGDAPVPLRSVQRRFWFEAQLHPESPAYNVPVLLRLRGPLDREALLDAVVDLADRHRVLRGVVDAREERPVLVLRPAGEVLVDLVDLTAHPDSAGEFDRRVRESVRRPFALDREVPLRVSCFTLAPDDHALLLVLHHIATDAHSNELLIDDLAALYAARTAHAAPPPAPTQYADIPDDATGPLAERRLQWWEERLKGLESGLDLPTDHPRGTGDDMGGKAPLTWPEDVPARVRALAQGVGCTPFVVFLAVWQTLLSRISGSHDIAVGVPEGGRRAPGSTAAVGLFVNTVVVRTNLSGDPTGRELLERVRTDTLDALDHADAPFDRVVERLRPQRIPGSNGLFDTMVNLYRRPDVGTRFPGVEAELAEAGTGYAKTDLTLRFVEEEGGLLRGVLEYRSALFDPATAERIADWYTRLLQGLLNDPDRVLSAVALADPETSVVRGPVRDYPLGRPLAALFEDWADAVPDTVAVVASDGSLTYRELEEQANRIARRLLSLGVRADEPVAILSERGLALQAALLGVLKAGAAFVTLEPSYPDDRLNRTVQTAGARIVLAERALDSRVRAEHVLVVEDLVTDPGLRRERPVADVRPEHLAYVVFTSGSTGVPKGVAVQHRSIVHYLHAVLERVDGHGRSFALLSTAAADLGFVSLFGPLISGGTLHLVARETATDPGALADYLRRHRVDVVKMVPSHLELLAAHGDLATVLPRQTLILAGEACPWSLADRIRAARPDLVLHNHYGPTETTVSVLGCDLAQVPPGCGAVAPLGRPFPNAVCYVVDPAGRILPPTVAGELLLAGPGVARGYLGDPAATGRAYVPDPLTGEDRCYRTGDRVRVRADGLIEFLGRLDDQIKVRGHRVEPGEVAAVCRKLPTVRDAVVLASGEAHRSRLVAWLVPQGGETLDLRTARSALREALPEHMVPAALVPVREIPLTPNGKVDRAALPEPGAEQHEERIAPGTPTERHVARVWNSILGLEENAPGVDEDFFNLGGDSFSALRAARAIDPALRVIDLFARPTVRELAAFLDEHTEADDRLLQRLAGPPAGATPALTVVCLPYAGGSSASYLPLAERLATWAPGVEVLAVELPGHDPARPEEPLLALTELIGRCRAELDARTTGDLLVYGHCMGTAAAAALALELEAGGRELTGVVLAAAFPAARLPGRLATAMSRRLPSDRWISNRRYREGLQALGGQLEEETETAIMRGLRHDVREAIDWFSSQLSDPGHRRLRAPLLCVIGEGDRTTELFTERYEEWYEFADRVELAVIPDAGHYFMKHQAAELATIVTDTLTSWQRAAGTTDGDIPAAGRDKKTVRPVHGGRRPRFSAQAARRDLLAFYRLALSQVIALTGSALTTFGLGIWVFQRTGEVGYYALITMLAVLPAVFASPLGGAVADRYEQRTVMLYCNIVYGVVLTGLIGLVLTGRLQVWEIAVFATTVSLANAFHRPAYLASVSRLVPKPYLAQAAGLAQMGNAVSTLVAPLAGGVLIGLIGLRGLIWTDLGALLVGIGVLLSVRFPDRLFRKRRETFRAAILGGWRFIVRRRPLVVMVVFFVVVNLVTSMATVLTAPLVLSGHSPAVLGLVTAAGGLGAVAGGVTMALWGGTRRRADGMVGLVVGVGLAMAVIGLSPSPVLIAIGLFLWWACNTLLNAHWLAIIQAKVGLELQGRVLATNQMLAMAMMPVGFLLTPVLTEHVFEPLMAPGGALVDVLGPVLGTGSGRGMGLLMVTGGLLLAGWGLLGLRYHPLRRMEDLLPDIHAGATVGRDLEALQDDADALQDQRDRAVSARAEVPRAAYARSPGTTHGTDVRRPGGSHRGPQPSVGSGGDHVDDRLPSGTDEQMELRP</sequence>
<dbReference type="CDD" id="cd19531">
    <property type="entry name" value="LCL_NRPS-like"/>
    <property type="match status" value="1"/>
</dbReference>
<reference evidence="7 8" key="1">
    <citation type="submission" date="2023-04" db="EMBL/GenBank/DDBJ databases">
        <title>Forest soil microbial communities from Buena Vista Peninsula, Colon Province, Panama.</title>
        <authorList>
            <person name="Bouskill N."/>
        </authorList>
    </citation>
    <scope>NUCLEOTIDE SEQUENCE [LARGE SCALE GENOMIC DNA]</scope>
    <source>
        <strain evidence="7 8">GGS1</strain>
    </source>
</reference>
<dbReference type="InterPro" id="IPR001031">
    <property type="entry name" value="Thioesterase"/>
</dbReference>
<dbReference type="SUPFAM" id="SSF53474">
    <property type="entry name" value="alpha/beta-Hydrolases"/>
    <property type="match status" value="1"/>
</dbReference>
<dbReference type="InterPro" id="IPR011701">
    <property type="entry name" value="MFS"/>
</dbReference>
<feature type="transmembrane region" description="Helical" evidence="5">
    <location>
        <begin position="1749"/>
        <end position="1768"/>
    </location>
</feature>
<dbReference type="Gene3D" id="3.40.50.1820">
    <property type="entry name" value="alpha/beta hydrolase"/>
    <property type="match status" value="1"/>
</dbReference>
<keyword evidence="2" id="KW-0596">Phosphopantetheine</keyword>
<dbReference type="Gene3D" id="3.40.50.980">
    <property type="match status" value="2"/>
</dbReference>
<feature type="transmembrane region" description="Helical" evidence="5">
    <location>
        <begin position="1431"/>
        <end position="1451"/>
    </location>
</feature>
<dbReference type="Pfam" id="PF00668">
    <property type="entry name" value="Condensation"/>
    <property type="match status" value="1"/>
</dbReference>
<keyword evidence="5" id="KW-0472">Membrane</keyword>
<dbReference type="Gene3D" id="1.20.1250.20">
    <property type="entry name" value="MFS general substrate transporter like domains"/>
    <property type="match status" value="1"/>
</dbReference>
<dbReference type="InterPro" id="IPR045851">
    <property type="entry name" value="AMP-bd_C_sf"/>
</dbReference>
<dbReference type="PANTHER" id="PTHR45527">
    <property type="entry name" value="NONRIBOSOMAL PEPTIDE SYNTHETASE"/>
    <property type="match status" value="1"/>
</dbReference>
<dbReference type="Pfam" id="PF00975">
    <property type="entry name" value="Thioesterase"/>
    <property type="match status" value="1"/>
</dbReference>
<dbReference type="Gene3D" id="2.30.38.10">
    <property type="entry name" value="Luciferase, Domain 3"/>
    <property type="match status" value="1"/>
</dbReference>
<evidence type="ECO:0000256" key="4">
    <source>
        <dbReference type="SAM" id="MobiDB-lite"/>
    </source>
</evidence>
<dbReference type="Pfam" id="PF00550">
    <property type="entry name" value="PP-binding"/>
    <property type="match status" value="1"/>
</dbReference>
<dbReference type="Pfam" id="PF07690">
    <property type="entry name" value="MFS_1"/>
    <property type="match status" value="1"/>
</dbReference>
<keyword evidence="5" id="KW-1133">Transmembrane helix</keyword>
<dbReference type="InterPro" id="IPR010071">
    <property type="entry name" value="AA_adenyl_dom"/>
</dbReference>
<evidence type="ECO:0000256" key="3">
    <source>
        <dbReference type="ARBA" id="ARBA00022553"/>
    </source>
</evidence>
<dbReference type="InterPro" id="IPR020806">
    <property type="entry name" value="PKS_PP-bd"/>
</dbReference>
<dbReference type="Pfam" id="PF00501">
    <property type="entry name" value="AMP-binding"/>
    <property type="match status" value="1"/>
</dbReference>
<organism evidence="7 8">
    <name type="scientific">Streptomyces pseudovenezuelae</name>
    <dbReference type="NCBI Taxonomy" id="67350"/>
    <lineage>
        <taxon>Bacteria</taxon>
        <taxon>Bacillati</taxon>
        <taxon>Actinomycetota</taxon>
        <taxon>Actinomycetes</taxon>
        <taxon>Kitasatosporales</taxon>
        <taxon>Streptomycetaceae</taxon>
        <taxon>Streptomyces</taxon>
        <taxon>Streptomyces aurantiacus group</taxon>
    </lineage>
</organism>
<dbReference type="SUPFAM" id="SSF52777">
    <property type="entry name" value="CoA-dependent acyltransferases"/>
    <property type="match status" value="2"/>
</dbReference>
<feature type="transmembrane region" description="Helical" evidence="5">
    <location>
        <begin position="1526"/>
        <end position="1545"/>
    </location>
</feature>
<dbReference type="RefSeq" id="WP_280882787.1">
    <property type="nucleotide sequence ID" value="NZ_JARXVH010000029.1"/>
</dbReference>
<dbReference type="Gene3D" id="3.30.300.30">
    <property type="match status" value="1"/>
</dbReference>
<feature type="region of interest" description="Disordered" evidence="4">
    <location>
        <begin position="1330"/>
        <end position="1349"/>
    </location>
</feature>
<proteinExistence type="predicted"/>
<feature type="region of interest" description="Disordered" evidence="4">
    <location>
        <begin position="1805"/>
        <end position="1871"/>
    </location>
</feature>
<dbReference type="InterPro" id="IPR020845">
    <property type="entry name" value="AMP-binding_CS"/>
</dbReference>
<dbReference type="Pfam" id="PF13193">
    <property type="entry name" value="AMP-binding_C"/>
    <property type="match status" value="1"/>
</dbReference>
<feature type="transmembrane region" description="Helical" evidence="5">
    <location>
        <begin position="1398"/>
        <end position="1419"/>
    </location>
</feature>
<feature type="domain" description="Polyketide synthase-like phosphopantetheine-binding" evidence="6">
    <location>
        <begin position="992"/>
        <end position="1059"/>
    </location>
</feature>
<feature type="transmembrane region" description="Helical" evidence="5">
    <location>
        <begin position="1606"/>
        <end position="1629"/>
    </location>
</feature>
<dbReference type="CDD" id="cd06173">
    <property type="entry name" value="MFS_MefA_like"/>
    <property type="match status" value="1"/>
</dbReference>